<name>A0A7J0HFQ7_9ERIC</name>
<dbReference type="EMBL" id="BJWL01000029">
    <property type="protein sequence ID" value="GFZ21967.1"/>
    <property type="molecule type" value="Genomic_DNA"/>
</dbReference>
<dbReference type="OrthoDB" id="41266at2759"/>
<dbReference type="Proteomes" id="UP000585474">
    <property type="component" value="Unassembled WGS sequence"/>
</dbReference>
<keyword evidence="2" id="KW-1185">Reference proteome</keyword>
<sequence>MLRTTRTALSEADIANEYSLGVPGEAFAFSQCQNKVTVTGASGLTGEISQLELFIRETREGLISYSPPCSEFVVFRFKMRLVFKMAKLWTTKERKERS</sequence>
<reference evidence="1 2" key="1">
    <citation type="submission" date="2019-07" db="EMBL/GenBank/DDBJ databases">
        <title>De Novo Assembly of kiwifruit Actinidia rufa.</title>
        <authorList>
            <person name="Sugita-Konishi S."/>
            <person name="Sato K."/>
            <person name="Mori E."/>
            <person name="Abe Y."/>
            <person name="Kisaki G."/>
            <person name="Hamano K."/>
            <person name="Suezawa K."/>
            <person name="Otani M."/>
            <person name="Fukuda T."/>
            <person name="Manabe T."/>
            <person name="Gomi K."/>
            <person name="Tabuchi M."/>
            <person name="Akimitsu K."/>
            <person name="Kataoka I."/>
        </authorList>
    </citation>
    <scope>NUCLEOTIDE SEQUENCE [LARGE SCALE GENOMIC DNA]</scope>
    <source>
        <strain evidence="2">cv. Fuchu</strain>
    </source>
</reference>
<gene>
    <name evidence="1" type="ORF">Acr_29g0011290</name>
</gene>
<proteinExistence type="predicted"/>
<dbReference type="AlphaFoldDB" id="A0A7J0HFQ7"/>
<accession>A0A7J0HFQ7</accession>
<evidence type="ECO:0000313" key="1">
    <source>
        <dbReference type="EMBL" id="GFZ21967.1"/>
    </source>
</evidence>
<comment type="caution">
    <text evidence="1">The sequence shown here is derived from an EMBL/GenBank/DDBJ whole genome shotgun (WGS) entry which is preliminary data.</text>
</comment>
<evidence type="ECO:0000313" key="2">
    <source>
        <dbReference type="Proteomes" id="UP000585474"/>
    </source>
</evidence>
<protein>
    <submittedName>
        <fullName evidence="1">Uncharacterized protein</fullName>
    </submittedName>
</protein>
<organism evidence="1 2">
    <name type="scientific">Actinidia rufa</name>
    <dbReference type="NCBI Taxonomy" id="165716"/>
    <lineage>
        <taxon>Eukaryota</taxon>
        <taxon>Viridiplantae</taxon>
        <taxon>Streptophyta</taxon>
        <taxon>Embryophyta</taxon>
        <taxon>Tracheophyta</taxon>
        <taxon>Spermatophyta</taxon>
        <taxon>Magnoliopsida</taxon>
        <taxon>eudicotyledons</taxon>
        <taxon>Gunneridae</taxon>
        <taxon>Pentapetalae</taxon>
        <taxon>asterids</taxon>
        <taxon>Ericales</taxon>
        <taxon>Actinidiaceae</taxon>
        <taxon>Actinidia</taxon>
    </lineage>
</organism>